<protein>
    <submittedName>
        <fullName evidence="1">Uncharacterized protein</fullName>
    </submittedName>
</protein>
<dbReference type="InParanoid" id="A0A3Q7IIR6"/>
<dbReference type="PaxDb" id="4081-Solyc10g061890.1.1"/>
<evidence type="ECO:0000313" key="2">
    <source>
        <dbReference type="Proteomes" id="UP000004994"/>
    </source>
</evidence>
<name>A0A3Q7IIR6_SOLLC</name>
<reference evidence="1" key="1">
    <citation type="journal article" date="2012" name="Nature">
        <title>The tomato genome sequence provides insights into fleshy fruit evolution.</title>
        <authorList>
            <consortium name="Tomato Genome Consortium"/>
        </authorList>
    </citation>
    <scope>NUCLEOTIDE SEQUENCE [LARGE SCALE GENOMIC DNA]</scope>
    <source>
        <strain evidence="1">cv. Heinz 1706</strain>
    </source>
</reference>
<evidence type="ECO:0000313" key="1">
    <source>
        <dbReference type="EnsemblPlants" id="Solyc10g061890.1.1.1"/>
    </source>
</evidence>
<reference evidence="1" key="2">
    <citation type="submission" date="2019-01" db="UniProtKB">
        <authorList>
            <consortium name="EnsemblPlants"/>
        </authorList>
    </citation>
    <scope>IDENTIFICATION</scope>
    <source>
        <strain evidence="1">cv. Heinz 1706</strain>
    </source>
</reference>
<dbReference type="Gramene" id="Solyc10g061890.1.1">
    <property type="protein sequence ID" value="Solyc10g061890.1.1.1"/>
    <property type="gene ID" value="Solyc10g061890.1"/>
</dbReference>
<dbReference type="EnsemblPlants" id="Solyc10g061890.1.1">
    <property type="protein sequence ID" value="Solyc10g061890.1.1.1"/>
    <property type="gene ID" value="Solyc10g061890.1"/>
</dbReference>
<dbReference type="AlphaFoldDB" id="A0A3Q7IIR6"/>
<sequence>MEEELVIVKNPLLERWVLKPLTYIEFVASAENSRVIHRGKGYIWQIHFSKKNIDGNIVICYHFNNPYYFFLALG</sequence>
<proteinExistence type="predicted"/>
<dbReference type="Proteomes" id="UP000004994">
    <property type="component" value="Chromosome 10"/>
</dbReference>
<keyword evidence="2" id="KW-1185">Reference proteome</keyword>
<organism evidence="1">
    <name type="scientific">Solanum lycopersicum</name>
    <name type="common">Tomato</name>
    <name type="synonym">Lycopersicon esculentum</name>
    <dbReference type="NCBI Taxonomy" id="4081"/>
    <lineage>
        <taxon>Eukaryota</taxon>
        <taxon>Viridiplantae</taxon>
        <taxon>Streptophyta</taxon>
        <taxon>Embryophyta</taxon>
        <taxon>Tracheophyta</taxon>
        <taxon>Spermatophyta</taxon>
        <taxon>Magnoliopsida</taxon>
        <taxon>eudicotyledons</taxon>
        <taxon>Gunneridae</taxon>
        <taxon>Pentapetalae</taxon>
        <taxon>asterids</taxon>
        <taxon>lamiids</taxon>
        <taxon>Solanales</taxon>
        <taxon>Solanaceae</taxon>
        <taxon>Solanoideae</taxon>
        <taxon>Solaneae</taxon>
        <taxon>Solanum</taxon>
        <taxon>Solanum subgen. Lycopersicon</taxon>
    </lineage>
</organism>
<accession>A0A3Q7IIR6</accession>